<feature type="non-terminal residue" evidence="1">
    <location>
        <position position="208"/>
    </location>
</feature>
<evidence type="ECO:0000313" key="1">
    <source>
        <dbReference type="EMBL" id="RHY83850.1"/>
    </source>
</evidence>
<name>A0A3R6WKL5_APHAT</name>
<dbReference type="AlphaFoldDB" id="A0A3R6WKL5"/>
<dbReference type="Proteomes" id="UP000285712">
    <property type="component" value="Unassembled WGS sequence"/>
</dbReference>
<dbReference type="EMBL" id="QUTG01006618">
    <property type="protein sequence ID" value="RHY83850.1"/>
    <property type="molecule type" value="Genomic_DNA"/>
</dbReference>
<protein>
    <submittedName>
        <fullName evidence="1">Uncharacterized protein</fullName>
    </submittedName>
</protein>
<organism evidence="1 2">
    <name type="scientific">Aphanomyces astaci</name>
    <name type="common">Crayfish plague agent</name>
    <dbReference type="NCBI Taxonomy" id="112090"/>
    <lineage>
        <taxon>Eukaryota</taxon>
        <taxon>Sar</taxon>
        <taxon>Stramenopiles</taxon>
        <taxon>Oomycota</taxon>
        <taxon>Saprolegniomycetes</taxon>
        <taxon>Saprolegniales</taxon>
        <taxon>Verrucalvaceae</taxon>
        <taxon>Aphanomyces</taxon>
    </lineage>
</organism>
<comment type="caution">
    <text evidence="1">The sequence shown here is derived from an EMBL/GenBank/DDBJ whole genome shotgun (WGS) entry which is preliminary data.</text>
</comment>
<reference evidence="1 2" key="1">
    <citation type="submission" date="2018-08" db="EMBL/GenBank/DDBJ databases">
        <title>Aphanomyces genome sequencing and annotation.</title>
        <authorList>
            <person name="Minardi D."/>
            <person name="Oidtmann B."/>
            <person name="Van Der Giezen M."/>
            <person name="Studholme D.J."/>
        </authorList>
    </citation>
    <scope>NUCLEOTIDE SEQUENCE [LARGE SCALE GENOMIC DNA]</scope>
    <source>
        <strain evidence="1 2">Sv</strain>
    </source>
</reference>
<dbReference type="PANTHER" id="PTHR22925:SF3">
    <property type="entry name" value="GLYCOSYL HYDROLASE FAMILY PROTEIN 43"/>
    <property type="match status" value="1"/>
</dbReference>
<dbReference type="InterPro" id="IPR023296">
    <property type="entry name" value="Glyco_hydro_beta-prop_sf"/>
</dbReference>
<dbReference type="Gene3D" id="2.115.10.20">
    <property type="entry name" value="Glycosyl hydrolase domain, family 43"/>
    <property type="match status" value="1"/>
</dbReference>
<proteinExistence type="predicted"/>
<accession>A0A3R6WKL5</accession>
<evidence type="ECO:0000313" key="2">
    <source>
        <dbReference type="Proteomes" id="UP000285712"/>
    </source>
</evidence>
<dbReference type="PANTHER" id="PTHR22925">
    <property type="entry name" value="GLYCOSYL HYDROLASE 43 FAMILY MEMBER"/>
    <property type="match status" value="1"/>
</dbReference>
<dbReference type="VEuPathDB" id="FungiDB:H257_17276"/>
<sequence length="208" mass="22356">MLMNSILGGLLGLHDSADPTLFIVGIGMLDGAFTYSTNARGFPLQPLLPVVHAFQWYQFDIFLNWSTRQLEIRVNGVTSVSHVPFVAVYSFNNGGLVPNDGPGHRVYLNDIRVVVGGGIGACSTTDLITWRNEGIVLHYANLTDPFGMNQALLATRPKMGLSGVATADFPNGPFRFQASFYPSAATEAPGGLAINETHDQTVVVSSTK</sequence>
<gene>
    <name evidence="1" type="ORF">DYB35_005640</name>
</gene>